<gene>
    <name evidence="1" type="ORF">RDB_LOCUS170046</name>
</gene>
<organism evidence="1 2">
    <name type="scientific">Rhizoctonia solani</name>
    <dbReference type="NCBI Taxonomy" id="456999"/>
    <lineage>
        <taxon>Eukaryota</taxon>
        <taxon>Fungi</taxon>
        <taxon>Dikarya</taxon>
        <taxon>Basidiomycota</taxon>
        <taxon>Agaricomycotina</taxon>
        <taxon>Agaricomycetes</taxon>
        <taxon>Cantharellales</taxon>
        <taxon>Ceratobasidiaceae</taxon>
        <taxon>Rhizoctonia</taxon>
    </lineage>
</organism>
<evidence type="ECO:0000313" key="1">
    <source>
        <dbReference type="EMBL" id="CAE7223310.1"/>
    </source>
</evidence>
<sequence length="315" mass="35973">MLSQKPTGRAVLRVFAIPELAHLICSTVRKRNNASLMRTCRQLFHNVLPFVWEDVNQANPLVSLIPGGGTITYNPDLPPYAYVVMQLPSCLALTRFNIYAPYVKRLTPSTPHIDEYDGWESFLTSVQSIDLLPNLETLNLPVRSHTQPSYGNLNDNIIDADCINWVSTFMSTSLQTLELGYQKRGSYSDDQYVTWMDFEILDLQELKTIVDYLPRLRHIRALLNWSSVTELADTDFAPCRSKSSVTLYLESNFYFPIPQQENAERLARYLSTLRSSGAVTCQSYQKSFYSRAADSYVDERPKDMINAELAQLRLS</sequence>
<protein>
    <submittedName>
        <fullName evidence="1">Uncharacterized protein</fullName>
    </submittedName>
</protein>
<dbReference type="AlphaFoldDB" id="A0A8H3I329"/>
<reference evidence="1" key="1">
    <citation type="submission" date="2021-01" db="EMBL/GenBank/DDBJ databases">
        <authorList>
            <person name="Kaushik A."/>
        </authorList>
    </citation>
    <scope>NUCLEOTIDE SEQUENCE</scope>
    <source>
        <strain evidence="1">AG5</strain>
    </source>
</reference>
<evidence type="ECO:0000313" key="2">
    <source>
        <dbReference type="Proteomes" id="UP000663827"/>
    </source>
</evidence>
<proteinExistence type="predicted"/>
<dbReference type="EMBL" id="CAJNJQ010006149">
    <property type="protein sequence ID" value="CAE7223310.1"/>
    <property type="molecule type" value="Genomic_DNA"/>
</dbReference>
<accession>A0A8H3I329</accession>
<dbReference type="Proteomes" id="UP000663827">
    <property type="component" value="Unassembled WGS sequence"/>
</dbReference>
<name>A0A8H3I329_9AGAM</name>
<comment type="caution">
    <text evidence="1">The sequence shown here is derived from an EMBL/GenBank/DDBJ whole genome shotgun (WGS) entry which is preliminary data.</text>
</comment>